<proteinExistence type="predicted"/>
<dbReference type="Pfam" id="PF07661">
    <property type="entry name" value="MORN_2"/>
    <property type="match status" value="2"/>
</dbReference>
<protein>
    <recommendedName>
        <fullName evidence="2">MORN-repeat protein</fullName>
    </recommendedName>
</protein>
<dbReference type="InterPro" id="IPR011652">
    <property type="entry name" value="MORN_2"/>
</dbReference>
<sequence>MEKLDRLKSLFKNTDKTVYKRCRNCIVMLEKLEDTLTNESRKNIVNKLYAKFRADKLLVKKIVNIRTLKELTEVTNFVFESNFNNKLKYVVGQIVSVDNYDMNLETVCSQGIHYFLTLERAYYHCNNTIKNGLFLMWFDDGQQLEKSNFIDGKLNGKHEKWHHNGQKNVDANYVNNKLDGKYEEWFETGQKKWEKTYVRGKLNGKCESWYENGQKETECDYIENKLKGKRESWYENGQKGIECNYIEGKLNGKFEEWYKNGQKAIECNYIEDKLNGKIEEWHENGVKYVDAEYYYGKCKFYNSWNENGIPL</sequence>
<dbReference type="EMBL" id="MN739776">
    <property type="protein sequence ID" value="QHT25890.1"/>
    <property type="molecule type" value="Genomic_DNA"/>
</dbReference>
<accession>A0A6C0EBD3</accession>
<reference evidence="1" key="1">
    <citation type="journal article" date="2020" name="Nature">
        <title>Giant virus diversity and host interactions through global metagenomics.</title>
        <authorList>
            <person name="Schulz F."/>
            <person name="Roux S."/>
            <person name="Paez-Espino D."/>
            <person name="Jungbluth S."/>
            <person name="Walsh D.A."/>
            <person name="Denef V.J."/>
            <person name="McMahon K.D."/>
            <person name="Konstantinidis K.T."/>
            <person name="Eloe-Fadrosh E.A."/>
            <person name="Kyrpides N.C."/>
            <person name="Woyke T."/>
        </authorList>
    </citation>
    <scope>NUCLEOTIDE SEQUENCE</scope>
    <source>
        <strain evidence="1">GVMAG-M-3300023179-27</strain>
    </source>
</reference>
<evidence type="ECO:0000313" key="1">
    <source>
        <dbReference type="EMBL" id="QHT25890.1"/>
    </source>
</evidence>
<dbReference type="SUPFAM" id="SSF82185">
    <property type="entry name" value="Histone H3 K4-specific methyltransferase SET7/9 N-terminal domain"/>
    <property type="match status" value="2"/>
</dbReference>
<dbReference type="Gene3D" id="2.20.110.10">
    <property type="entry name" value="Histone H3 K4-specific methyltransferase SET7/9 N-terminal domain"/>
    <property type="match status" value="3"/>
</dbReference>
<evidence type="ECO:0008006" key="2">
    <source>
        <dbReference type="Google" id="ProtNLM"/>
    </source>
</evidence>
<dbReference type="AlphaFoldDB" id="A0A6C0EBD3"/>
<name>A0A6C0EBD3_9ZZZZ</name>
<organism evidence="1">
    <name type="scientific">viral metagenome</name>
    <dbReference type="NCBI Taxonomy" id="1070528"/>
    <lineage>
        <taxon>unclassified sequences</taxon>
        <taxon>metagenomes</taxon>
        <taxon>organismal metagenomes</taxon>
    </lineage>
</organism>